<dbReference type="SUPFAM" id="SSF52266">
    <property type="entry name" value="SGNH hydrolase"/>
    <property type="match status" value="1"/>
</dbReference>
<keyword evidence="2" id="KW-0732">Signal</keyword>
<evidence type="ECO:0000256" key="3">
    <source>
        <dbReference type="ARBA" id="ARBA00022801"/>
    </source>
</evidence>
<dbReference type="KEGG" id="nnu:104607086"/>
<keyword evidence="4" id="KW-0325">Glycoprotein</keyword>
<dbReference type="OMA" id="MNDATIV"/>
<dbReference type="InterPro" id="IPR035669">
    <property type="entry name" value="SGNH_plant_lipase-like"/>
</dbReference>
<dbReference type="Proteomes" id="UP000189703">
    <property type="component" value="Unplaced"/>
</dbReference>
<feature type="transmembrane region" description="Helical" evidence="5">
    <location>
        <begin position="9"/>
        <end position="29"/>
    </location>
</feature>
<dbReference type="PANTHER" id="PTHR22835:SF158">
    <property type="entry name" value="GDSL ESTERASE_LIPASE LIP-4-LIKE ISOFORM X1"/>
    <property type="match status" value="1"/>
</dbReference>
<dbReference type="Pfam" id="PF00657">
    <property type="entry name" value="Lipase_GDSL"/>
    <property type="match status" value="1"/>
</dbReference>
<protein>
    <submittedName>
        <fullName evidence="7">GDSL esterase/lipase At1g09390-like</fullName>
    </submittedName>
</protein>
<evidence type="ECO:0000313" key="7">
    <source>
        <dbReference type="RefSeq" id="XP_010270891.1"/>
    </source>
</evidence>
<dbReference type="GeneID" id="104607086"/>
<dbReference type="AlphaFoldDB" id="A0A1U8AWA6"/>
<dbReference type="CDD" id="cd01837">
    <property type="entry name" value="SGNH_plant_lipase_like"/>
    <property type="match status" value="1"/>
</dbReference>
<keyword evidence="6" id="KW-1185">Reference proteome</keyword>
<keyword evidence="5" id="KW-1133">Transmembrane helix</keyword>
<dbReference type="Gene3D" id="3.40.50.1110">
    <property type="entry name" value="SGNH hydrolase"/>
    <property type="match status" value="1"/>
</dbReference>
<dbReference type="OrthoDB" id="655468at2759"/>
<proteinExistence type="inferred from homology"/>
<evidence type="ECO:0000256" key="1">
    <source>
        <dbReference type="ARBA" id="ARBA00008668"/>
    </source>
</evidence>
<keyword evidence="5" id="KW-0812">Transmembrane</keyword>
<keyword evidence="3" id="KW-0378">Hydrolase</keyword>
<organism evidence="6 7">
    <name type="scientific">Nelumbo nucifera</name>
    <name type="common">Sacred lotus</name>
    <dbReference type="NCBI Taxonomy" id="4432"/>
    <lineage>
        <taxon>Eukaryota</taxon>
        <taxon>Viridiplantae</taxon>
        <taxon>Streptophyta</taxon>
        <taxon>Embryophyta</taxon>
        <taxon>Tracheophyta</taxon>
        <taxon>Spermatophyta</taxon>
        <taxon>Magnoliopsida</taxon>
        <taxon>Proteales</taxon>
        <taxon>Nelumbonaceae</taxon>
        <taxon>Nelumbo</taxon>
    </lineage>
</organism>
<dbReference type="RefSeq" id="XP_010270891.1">
    <property type="nucleotide sequence ID" value="XM_010272589.2"/>
</dbReference>
<reference evidence="7" key="1">
    <citation type="submission" date="2025-08" db="UniProtKB">
        <authorList>
            <consortium name="RefSeq"/>
        </authorList>
    </citation>
    <scope>IDENTIFICATION</scope>
</reference>
<comment type="similarity">
    <text evidence="1">Belongs to the 'GDSL' lipolytic enzyme family.</text>
</comment>
<evidence type="ECO:0000313" key="6">
    <source>
        <dbReference type="Proteomes" id="UP000189703"/>
    </source>
</evidence>
<dbReference type="eggNOG" id="ENOG502QTD0">
    <property type="taxonomic scope" value="Eukaryota"/>
</dbReference>
<gene>
    <name evidence="7" type="primary">LOC104607086</name>
</gene>
<keyword evidence="5" id="KW-0472">Membrane</keyword>
<name>A0A1U8AWA6_NELNU</name>
<dbReference type="InterPro" id="IPR036514">
    <property type="entry name" value="SGNH_hydro_sf"/>
</dbReference>
<dbReference type="PANTHER" id="PTHR22835">
    <property type="entry name" value="ZINC FINGER FYVE DOMAIN CONTAINING PROTEIN"/>
    <property type="match status" value="1"/>
</dbReference>
<dbReference type="InParanoid" id="A0A1U8AWA6"/>
<dbReference type="GO" id="GO:0016788">
    <property type="term" value="F:hydrolase activity, acting on ester bonds"/>
    <property type="evidence" value="ECO:0007669"/>
    <property type="project" value="InterPro"/>
</dbReference>
<sequence>MGHKGGASLLLHQYLIFLSFPVIFLPLFAHSQCNGRNPVVLNFGDSNSDTGGFAVGLGLPIRPPNGRTFFHGSSNRLSDGRLVIDFLCESLNMSYLTPYLESLEPNFRNGANFAISGSSTLPKFVPFSLDIQVLQFLRFQARSLQLLSQGSRGLVDEEGFRNALYTLDIGQNDLVASFTYLSYAEIIKRIPSFLEEIKSAIWSIYLHGGKNFWIHNTGPLGCLPQMLSITSRNVSGLDPYGCLQSPNDAAKVFNEGLRALCEELRSQMKNATIVYVDIYSIKYDLIANSTKYGFQHPLMVCCGYGGPPYNFNPNVTCGQTGYNICEEGSKYISWDGTHYTEAANEIVASKILSANYSIPNLKFDYFCHTS</sequence>
<evidence type="ECO:0000256" key="2">
    <source>
        <dbReference type="ARBA" id="ARBA00022729"/>
    </source>
</evidence>
<evidence type="ECO:0000256" key="5">
    <source>
        <dbReference type="SAM" id="Phobius"/>
    </source>
</evidence>
<accession>A0A1U8AWA6</accession>
<evidence type="ECO:0000256" key="4">
    <source>
        <dbReference type="ARBA" id="ARBA00023180"/>
    </source>
</evidence>
<dbReference type="InterPro" id="IPR001087">
    <property type="entry name" value="GDSL"/>
</dbReference>